<gene>
    <name evidence="1" type="ORF">TNIN_98121</name>
</gene>
<name>A0A8X6XP14_9ARAC</name>
<dbReference type="Proteomes" id="UP000886998">
    <property type="component" value="Unassembled WGS sequence"/>
</dbReference>
<keyword evidence="2" id="KW-1185">Reference proteome</keyword>
<sequence length="130" mass="13633">MQGEEKIFAVGLWKKVNCGLPISGGCGMGRKGDVEDSLLNSRAAACLCLCLKSDSPIKKVTVFVHAHFDALSQSAGPALVPMHLVDGAAVGGVAASRFTRVLTLSPDGSLQNKNNLQETSCTQILFSSEI</sequence>
<proteinExistence type="predicted"/>
<accession>A0A8X6XP14</accession>
<dbReference type="EMBL" id="BMAV01010775">
    <property type="protein sequence ID" value="GFY56142.1"/>
    <property type="molecule type" value="Genomic_DNA"/>
</dbReference>
<evidence type="ECO:0000313" key="1">
    <source>
        <dbReference type="EMBL" id="GFY56142.1"/>
    </source>
</evidence>
<dbReference type="PROSITE" id="PS51257">
    <property type="entry name" value="PROKAR_LIPOPROTEIN"/>
    <property type="match status" value="1"/>
</dbReference>
<organism evidence="1 2">
    <name type="scientific">Trichonephila inaurata madagascariensis</name>
    <dbReference type="NCBI Taxonomy" id="2747483"/>
    <lineage>
        <taxon>Eukaryota</taxon>
        <taxon>Metazoa</taxon>
        <taxon>Ecdysozoa</taxon>
        <taxon>Arthropoda</taxon>
        <taxon>Chelicerata</taxon>
        <taxon>Arachnida</taxon>
        <taxon>Araneae</taxon>
        <taxon>Araneomorphae</taxon>
        <taxon>Entelegynae</taxon>
        <taxon>Araneoidea</taxon>
        <taxon>Nephilidae</taxon>
        <taxon>Trichonephila</taxon>
        <taxon>Trichonephila inaurata</taxon>
    </lineage>
</organism>
<protein>
    <submittedName>
        <fullName evidence="1">Uncharacterized protein</fullName>
    </submittedName>
</protein>
<comment type="caution">
    <text evidence="1">The sequence shown here is derived from an EMBL/GenBank/DDBJ whole genome shotgun (WGS) entry which is preliminary data.</text>
</comment>
<reference evidence="1" key="1">
    <citation type="submission" date="2020-08" db="EMBL/GenBank/DDBJ databases">
        <title>Multicomponent nature underlies the extraordinary mechanical properties of spider dragline silk.</title>
        <authorList>
            <person name="Kono N."/>
            <person name="Nakamura H."/>
            <person name="Mori M."/>
            <person name="Yoshida Y."/>
            <person name="Ohtoshi R."/>
            <person name="Malay A.D."/>
            <person name="Moran D.A.P."/>
            <person name="Tomita M."/>
            <person name="Numata K."/>
            <person name="Arakawa K."/>
        </authorList>
    </citation>
    <scope>NUCLEOTIDE SEQUENCE</scope>
</reference>
<evidence type="ECO:0000313" key="2">
    <source>
        <dbReference type="Proteomes" id="UP000886998"/>
    </source>
</evidence>
<dbReference type="AlphaFoldDB" id="A0A8X6XP14"/>